<dbReference type="Proteomes" id="UP000626109">
    <property type="component" value="Unassembled WGS sequence"/>
</dbReference>
<organism evidence="2 3">
    <name type="scientific">Polarella glacialis</name>
    <name type="common">Dinoflagellate</name>
    <dbReference type="NCBI Taxonomy" id="89957"/>
    <lineage>
        <taxon>Eukaryota</taxon>
        <taxon>Sar</taxon>
        <taxon>Alveolata</taxon>
        <taxon>Dinophyceae</taxon>
        <taxon>Suessiales</taxon>
        <taxon>Suessiaceae</taxon>
        <taxon>Polarella</taxon>
    </lineage>
</organism>
<feature type="compositionally biased region" description="Basic and acidic residues" evidence="1">
    <location>
        <begin position="62"/>
        <end position="72"/>
    </location>
</feature>
<accession>A0A813LGI6</accession>
<dbReference type="EMBL" id="CAJNNW010035319">
    <property type="protein sequence ID" value="CAE8727018.1"/>
    <property type="molecule type" value="Genomic_DNA"/>
</dbReference>
<evidence type="ECO:0000256" key="1">
    <source>
        <dbReference type="SAM" id="MobiDB-lite"/>
    </source>
</evidence>
<comment type="caution">
    <text evidence="2">The sequence shown here is derived from an EMBL/GenBank/DDBJ whole genome shotgun (WGS) entry which is preliminary data.</text>
</comment>
<proteinExistence type="predicted"/>
<evidence type="ECO:0000313" key="3">
    <source>
        <dbReference type="Proteomes" id="UP000626109"/>
    </source>
</evidence>
<name>A0A813LGI6_POLGL</name>
<dbReference type="AlphaFoldDB" id="A0A813LGI6"/>
<feature type="region of interest" description="Disordered" evidence="1">
    <location>
        <begin position="56"/>
        <end position="88"/>
    </location>
</feature>
<feature type="compositionally biased region" description="Low complexity" evidence="1">
    <location>
        <begin position="77"/>
        <end position="87"/>
    </location>
</feature>
<protein>
    <submittedName>
        <fullName evidence="2">Uncharacterized protein</fullName>
    </submittedName>
</protein>
<feature type="region of interest" description="Disordered" evidence="1">
    <location>
        <begin position="100"/>
        <end position="128"/>
    </location>
</feature>
<gene>
    <name evidence="2" type="ORF">PGLA2088_LOCUS44674</name>
</gene>
<feature type="compositionally biased region" description="Low complexity" evidence="1">
    <location>
        <begin position="110"/>
        <end position="125"/>
    </location>
</feature>
<evidence type="ECO:0000313" key="2">
    <source>
        <dbReference type="EMBL" id="CAE8727018.1"/>
    </source>
</evidence>
<sequence>MAQSPRGVLPGRPRFEVLASGLQPALQSSPGRRQAEERSFEMLALALQGLEQRVEALSSSVHEQRQEVERLTHRAQSSESSEGTSLEEQLRDLVIELRQLQQEQRQHTNPGQSSPQGEGSEGASELLEDLREERCVVAQMLDGVRQEKFEVVAMMHSFTIQKSEALQELEANE</sequence>
<reference evidence="2" key="1">
    <citation type="submission" date="2021-02" db="EMBL/GenBank/DDBJ databases">
        <authorList>
            <person name="Dougan E. K."/>
            <person name="Rhodes N."/>
            <person name="Thang M."/>
            <person name="Chan C."/>
        </authorList>
    </citation>
    <scope>NUCLEOTIDE SEQUENCE</scope>
</reference>